<dbReference type="EMBL" id="CP017151">
    <property type="protein sequence ID" value="AOR74026.1"/>
    <property type="molecule type" value="Genomic_DNA"/>
</dbReference>
<evidence type="ECO:0000259" key="1">
    <source>
        <dbReference type="PROSITE" id="PS51186"/>
    </source>
</evidence>
<feature type="domain" description="N-acetyltransferase" evidence="1">
    <location>
        <begin position="9"/>
        <end position="155"/>
    </location>
</feature>
<dbReference type="InterPro" id="IPR000182">
    <property type="entry name" value="GNAT_dom"/>
</dbReference>
<dbReference type="SUPFAM" id="SSF55729">
    <property type="entry name" value="Acyl-CoA N-acyltransferases (Nat)"/>
    <property type="match status" value="1"/>
</dbReference>
<organism evidence="2 3">
    <name type="scientific">Limosilactobacillus fermentum</name>
    <name type="common">Lactobacillus fermentum</name>
    <dbReference type="NCBI Taxonomy" id="1613"/>
    <lineage>
        <taxon>Bacteria</taxon>
        <taxon>Bacillati</taxon>
        <taxon>Bacillota</taxon>
        <taxon>Bacilli</taxon>
        <taxon>Lactobacillales</taxon>
        <taxon>Lactobacillaceae</taxon>
        <taxon>Limosilactobacillus</taxon>
    </lineage>
</organism>
<dbReference type="RefSeq" id="WP_069775737.1">
    <property type="nucleotide sequence ID" value="NZ_CP017151.1"/>
</dbReference>
<dbReference type="Proteomes" id="UP000094714">
    <property type="component" value="Chromosome"/>
</dbReference>
<gene>
    <name evidence="2" type="ORF">LACFE_CDS0558</name>
</gene>
<dbReference type="PATRIC" id="fig|1613.112.peg.588"/>
<dbReference type="Pfam" id="PF13302">
    <property type="entry name" value="Acetyltransf_3"/>
    <property type="match status" value="1"/>
</dbReference>
<evidence type="ECO:0000313" key="3">
    <source>
        <dbReference type="Proteomes" id="UP000094714"/>
    </source>
</evidence>
<reference evidence="2 3" key="1">
    <citation type="submission" date="2016-09" db="EMBL/GenBank/DDBJ databases">
        <title>Genome Sequence of the Lactobacillus fermentum strain NCC2970 (CNCM I-5068).</title>
        <authorList>
            <person name="Barretto C."/>
            <person name="Ngom-Bru C."/>
            <person name="Genevaz A."/>
            <person name="Fournier C."/>
            <person name="Moine D."/>
            <person name="Kassam M."/>
            <person name="Iltis A."/>
            <person name="Sagory-Zalkind P."/>
            <person name="Faucherand G."/>
            <person name="Descombes P."/>
            <person name="Duboux S."/>
        </authorList>
    </citation>
    <scope>NUCLEOTIDE SEQUENCE [LARGE SCALE GENOMIC DNA]</scope>
    <source>
        <strain evidence="2 3">NCC2970</strain>
    </source>
</reference>
<dbReference type="InterPro" id="IPR051531">
    <property type="entry name" value="N-acetyltransferase"/>
</dbReference>
<keyword evidence="2" id="KW-0808">Transferase</keyword>
<sequence>MQADPQKQLDIRLVTEADMGFVNQCFSDPQLVKEVGLTLSDNPSARQWAFAMWRQSGDFWVITLGDSRVGLATSFMIEKGVREVGYLILRPWQGQGLMTRALQILISNLRAGGQTKRVEAQTRGDNYASATVLARNGFIRTAENEAVVNWCLELS</sequence>
<dbReference type="PROSITE" id="PS51186">
    <property type="entry name" value="GNAT"/>
    <property type="match status" value="1"/>
</dbReference>
<keyword evidence="2" id="KW-0012">Acyltransferase</keyword>
<proteinExistence type="predicted"/>
<dbReference type="Gene3D" id="3.40.630.30">
    <property type="match status" value="1"/>
</dbReference>
<accession>A0A1D7ZVW7</accession>
<dbReference type="PANTHER" id="PTHR43792">
    <property type="entry name" value="GNAT FAMILY, PUTATIVE (AFU_ORTHOLOGUE AFUA_3G00765)-RELATED-RELATED"/>
    <property type="match status" value="1"/>
</dbReference>
<evidence type="ECO:0000313" key="2">
    <source>
        <dbReference type="EMBL" id="AOR74026.1"/>
    </source>
</evidence>
<protein>
    <recommendedName>
        <fullName evidence="1">N-acetyltransferase domain-containing protein</fullName>
    </recommendedName>
</protein>
<dbReference type="AlphaFoldDB" id="A0A1D7ZVW7"/>
<dbReference type="GO" id="GO:0016747">
    <property type="term" value="F:acyltransferase activity, transferring groups other than amino-acyl groups"/>
    <property type="evidence" value="ECO:0007669"/>
    <property type="project" value="InterPro"/>
</dbReference>
<name>A0A1D7ZVW7_LIMFE</name>
<dbReference type="InterPro" id="IPR016181">
    <property type="entry name" value="Acyl_CoA_acyltransferase"/>
</dbReference>
<dbReference type="PANTHER" id="PTHR43792:SF13">
    <property type="entry name" value="ACETYLTRANSFERASE"/>
    <property type="match status" value="1"/>
</dbReference>